<feature type="domain" description="ERCC4" evidence="4">
    <location>
        <begin position="241"/>
        <end position="337"/>
    </location>
</feature>
<name>A0A1I7YK55_9BILA</name>
<dbReference type="Gene3D" id="1.10.150.110">
    <property type="entry name" value="DNA polymerase beta, N-terminal domain-like"/>
    <property type="match status" value="1"/>
</dbReference>
<feature type="region of interest" description="Disordered" evidence="3">
    <location>
        <begin position="164"/>
        <end position="221"/>
    </location>
</feature>
<dbReference type="GO" id="GO:0005634">
    <property type="term" value="C:nucleus"/>
    <property type="evidence" value="ECO:0007669"/>
    <property type="project" value="UniProtKB-SubCell"/>
</dbReference>
<dbReference type="SUPFAM" id="SSF52980">
    <property type="entry name" value="Restriction endonuclease-like"/>
    <property type="match status" value="1"/>
</dbReference>
<dbReference type="SMART" id="SM00891">
    <property type="entry name" value="ERCC4"/>
    <property type="match status" value="1"/>
</dbReference>
<evidence type="ECO:0000313" key="6">
    <source>
        <dbReference type="WBParaSite" id="L893_g17116.t2"/>
    </source>
</evidence>
<evidence type="ECO:0000313" key="5">
    <source>
        <dbReference type="Proteomes" id="UP000095287"/>
    </source>
</evidence>
<dbReference type="SUPFAM" id="SSF47802">
    <property type="entry name" value="DNA polymerase beta, N-terminal domain-like"/>
    <property type="match status" value="1"/>
</dbReference>
<proteinExistence type="inferred from homology"/>
<accession>A0A1I7YK55</accession>
<evidence type="ECO:0000259" key="4">
    <source>
        <dbReference type="SMART" id="SM00891"/>
    </source>
</evidence>
<feature type="compositionally biased region" description="Polar residues" evidence="3">
    <location>
        <begin position="169"/>
        <end position="183"/>
    </location>
</feature>
<dbReference type="Proteomes" id="UP000095287">
    <property type="component" value="Unplaced"/>
</dbReference>
<comment type="similarity">
    <text evidence="2">Belongs to the XPF family.</text>
</comment>
<dbReference type="PANTHER" id="PTHR13451">
    <property type="entry name" value="CLASS II CROSSOVER JUNCTION ENDONUCLEASE MUS81"/>
    <property type="match status" value="1"/>
</dbReference>
<evidence type="ECO:0000256" key="3">
    <source>
        <dbReference type="SAM" id="MobiDB-lite"/>
    </source>
</evidence>
<keyword evidence="2" id="KW-0233">DNA recombination</keyword>
<dbReference type="PANTHER" id="PTHR13451:SF0">
    <property type="entry name" value="CROSSOVER JUNCTION ENDONUCLEASE MUS81"/>
    <property type="match status" value="1"/>
</dbReference>
<organism evidence="5 6">
    <name type="scientific">Steinernema glaseri</name>
    <dbReference type="NCBI Taxonomy" id="37863"/>
    <lineage>
        <taxon>Eukaryota</taxon>
        <taxon>Metazoa</taxon>
        <taxon>Ecdysozoa</taxon>
        <taxon>Nematoda</taxon>
        <taxon>Chromadorea</taxon>
        <taxon>Rhabditida</taxon>
        <taxon>Tylenchina</taxon>
        <taxon>Panagrolaimomorpha</taxon>
        <taxon>Strongyloidoidea</taxon>
        <taxon>Steinernematidae</taxon>
        <taxon>Steinernema</taxon>
    </lineage>
</organism>
<keyword evidence="2" id="KW-0479">Metal-binding</keyword>
<dbReference type="GO" id="GO:0000712">
    <property type="term" value="P:resolution of meiotic recombination intermediates"/>
    <property type="evidence" value="ECO:0007669"/>
    <property type="project" value="TreeGrafter"/>
</dbReference>
<dbReference type="GO" id="GO:0031573">
    <property type="term" value="P:mitotic intra-S DNA damage checkpoint signaling"/>
    <property type="evidence" value="ECO:0007669"/>
    <property type="project" value="TreeGrafter"/>
</dbReference>
<keyword evidence="2" id="KW-0234">DNA repair</keyword>
<dbReference type="Pfam" id="PF07347">
    <property type="entry name" value="CI-B14_5a"/>
    <property type="match status" value="2"/>
</dbReference>
<comment type="subcellular location">
    <subcellularLocation>
        <location evidence="2">Nucleus</location>
    </subcellularLocation>
</comment>
<dbReference type="GO" id="GO:0048257">
    <property type="term" value="F:3'-flap endonuclease activity"/>
    <property type="evidence" value="ECO:0007669"/>
    <property type="project" value="TreeGrafter"/>
</dbReference>
<dbReference type="GO" id="GO:0048476">
    <property type="term" value="C:Holliday junction resolvase complex"/>
    <property type="evidence" value="ECO:0007669"/>
    <property type="project" value="UniProtKB-UniRule"/>
</dbReference>
<keyword evidence="2" id="KW-0227">DNA damage</keyword>
<evidence type="ECO:0000256" key="2">
    <source>
        <dbReference type="RuleBase" id="RU369042"/>
    </source>
</evidence>
<dbReference type="InterPro" id="IPR006166">
    <property type="entry name" value="ERCC4_domain"/>
</dbReference>
<dbReference type="InterPro" id="IPR027421">
    <property type="entry name" value="DNA_pol_lamdba_lyase_dom_sf"/>
</dbReference>
<dbReference type="InterPro" id="IPR047416">
    <property type="entry name" value="XPF_nuclease_Mus81"/>
</dbReference>
<dbReference type="InterPro" id="IPR033309">
    <property type="entry name" value="Mus81"/>
</dbReference>
<dbReference type="InterPro" id="IPR011335">
    <property type="entry name" value="Restrct_endonuc-II-like"/>
</dbReference>
<dbReference type="InterPro" id="IPR009947">
    <property type="entry name" value="NDUA7"/>
</dbReference>
<evidence type="ECO:0000256" key="1">
    <source>
        <dbReference type="ARBA" id="ARBA00022801"/>
    </source>
</evidence>
<dbReference type="GO" id="GO:0000727">
    <property type="term" value="P:double-strand break repair via break-induced replication"/>
    <property type="evidence" value="ECO:0007669"/>
    <property type="project" value="UniProtKB-UniRule"/>
</dbReference>
<dbReference type="AlphaFoldDB" id="A0A1I7YK55"/>
<dbReference type="GO" id="GO:0046872">
    <property type="term" value="F:metal ion binding"/>
    <property type="evidence" value="ECO:0007669"/>
    <property type="project" value="UniProtKB-UniRule"/>
</dbReference>
<dbReference type="CDD" id="cd20074">
    <property type="entry name" value="XPF_nuclease_Mus81"/>
    <property type="match status" value="1"/>
</dbReference>
<sequence length="698" mass="78141">MHFRTSRKNGTRQLRLQTSGANFEASYSSSSFFFLRIVMVKRQITIRRECPRKLFYEKVLHDWKESTDDRNQITTIFKAELDLRGYQKEITGFSELKDIKGIGNNIATKLDDAWHEMCSQFQAIPTVGQIKELKKGEFVQFMDSAAGKKKGSVPVTVTPATKTGIPGVQSVNPDLPSASSSGPMNMVPASPGRAFERCNSFPSTSGKPSDAGGSARPSPPSDMCDDLLCYSPSKRDQVEVCLIVDNREVLGSTSKGDICAELNKLGTRYELRSLSIGDYLWVLRWKTSRLELVLDYICEHKTWQDLKSSKKGRFDDQKQRLMNCEVENIVLIVEGATPPECAMEQALASSSIRNSFMFERPASIQDTAKFLHSVSNRLMNRIKNSEETKGKEYTVFIRHFGFRSRTNADEGRTDSDEDLLVIEQSRPQKFFLALIKCCGLVAPVAWSTYGLLREAVFGVSKTPSEVCGVWTTLNGNVEHCYNTTNATRAASFIFSKVYDPEVTETLPASSISNHEILMMCFIPLMILATPFWNWIRNKLLAVDRQNITPSPGLPTADGECVYHKPLRFPNTQTTRSPDPPALPGGIHHKLANNYYLGIHHKLADNYYLGRDGRRTVKPPAALYAGNETGEATYAAFDGTPLEKSAALANKGPEQNFGLEAPTPGFGYEWKRTVAEELATQKGDSELRRLERFDRYLKA</sequence>
<dbReference type="GO" id="GO:0042773">
    <property type="term" value="P:ATP synthesis coupled electron transport"/>
    <property type="evidence" value="ECO:0007669"/>
    <property type="project" value="InterPro"/>
</dbReference>
<dbReference type="GO" id="GO:0006308">
    <property type="term" value="P:DNA catabolic process"/>
    <property type="evidence" value="ECO:0007669"/>
    <property type="project" value="UniProtKB-UniRule"/>
</dbReference>
<dbReference type="Pfam" id="PF02732">
    <property type="entry name" value="ERCC4"/>
    <property type="match status" value="1"/>
</dbReference>
<keyword evidence="2" id="KW-0255">Endonuclease</keyword>
<dbReference type="EC" id="3.1.22.-" evidence="2"/>
<keyword evidence="2" id="KW-0539">Nucleus</keyword>
<protein>
    <recommendedName>
        <fullName evidence="2">Crossover junction endonuclease MUS81</fullName>
        <ecNumber evidence="2">3.1.22.-</ecNumber>
    </recommendedName>
</protein>
<keyword evidence="1 2" id="KW-0378">Hydrolase</keyword>
<keyword evidence="2" id="KW-0540">Nuclease</keyword>
<comment type="function">
    <text evidence="2">Interacts with EME1 to form a DNA structure-specific endonuclease with substrate preference for branched DNA structures with a 5'-end at the branch nick. Typical substrates include 3'-flap structures, D-loops, replication forks and nicked Holliday junctions. May be required in mitosis for the processing of stalled or collapsed replication fork intermediates. May be required in meiosis for the repair of meiosis-specific double strand breaks subsequent to single-end invasion (SEI).</text>
</comment>
<dbReference type="GO" id="GO:0008821">
    <property type="term" value="F:crossover junction DNA endonuclease activity"/>
    <property type="evidence" value="ECO:0007669"/>
    <property type="project" value="UniProtKB-UniRule"/>
</dbReference>
<keyword evidence="2" id="KW-0460">Magnesium</keyword>
<keyword evidence="5" id="KW-1185">Reference proteome</keyword>
<dbReference type="WBParaSite" id="L893_g17116.t2">
    <property type="protein sequence ID" value="L893_g17116.t2"/>
    <property type="gene ID" value="L893_g17116"/>
</dbReference>
<comment type="cofactor">
    <cofactor evidence="2">
        <name>Mg(2+)</name>
        <dbReference type="ChEBI" id="CHEBI:18420"/>
    </cofactor>
</comment>
<dbReference type="GO" id="GO:0005743">
    <property type="term" value="C:mitochondrial inner membrane"/>
    <property type="evidence" value="ECO:0007669"/>
    <property type="project" value="InterPro"/>
</dbReference>
<dbReference type="Gene3D" id="3.40.50.10130">
    <property type="match status" value="1"/>
</dbReference>
<comment type="subunit">
    <text evidence="2">Interacts with EME1.</text>
</comment>
<dbReference type="GO" id="GO:0003677">
    <property type="term" value="F:DNA binding"/>
    <property type="evidence" value="ECO:0007669"/>
    <property type="project" value="UniProtKB-UniRule"/>
</dbReference>
<reference evidence="6" key="1">
    <citation type="submission" date="2016-11" db="UniProtKB">
        <authorList>
            <consortium name="WormBaseParasite"/>
        </authorList>
    </citation>
    <scope>IDENTIFICATION</scope>
</reference>